<feature type="region of interest" description="Disordered" evidence="1">
    <location>
        <begin position="1"/>
        <end position="72"/>
    </location>
</feature>
<proteinExistence type="predicted"/>
<accession>A0A4P9XH92</accession>
<evidence type="ECO:0000313" key="3">
    <source>
        <dbReference type="EMBL" id="RKP04998.1"/>
    </source>
</evidence>
<name>A0A4P9XH92_9FUNG</name>
<dbReference type="AlphaFoldDB" id="A0A4P9XH92"/>
<protein>
    <submittedName>
        <fullName evidence="3">Uncharacterized protein</fullName>
    </submittedName>
</protein>
<feature type="non-terminal residue" evidence="3">
    <location>
        <position position="235"/>
    </location>
</feature>
<feature type="transmembrane region" description="Helical" evidence="2">
    <location>
        <begin position="94"/>
        <end position="115"/>
    </location>
</feature>
<keyword evidence="4" id="KW-1185">Reference proteome</keyword>
<sequence>MEQDEGPVQASAPAVQQEYDAGAATDNENAPLLGAQPAAATPSLASARRRGAGQPTQAQGHTSRPLASGVDRLRSLTQQLPRSISYRPESLRKILPKLLMVMLAIVLLFILILLARVGSDSSITVTPPGISSASFHTGLQKCHAFRASLTATTASPTAQGGQELRTNPRYDASTAPAKHVLLHDGILLDPVDGERRADILLANGIIVEINATLSGLNMDVLRAQLRHLEPLEIVN</sequence>
<keyword evidence="2" id="KW-0472">Membrane</keyword>
<dbReference type="EMBL" id="KZ993326">
    <property type="protein sequence ID" value="RKP04998.1"/>
    <property type="molecule type" value="Genomic_DNA"/>
</dbReference>
<reference evidence="4" key="1">
    <citation type="journal article" date="2018" name="Nat. Microbiol.">
        <title>Leveraging single-cell genomics to expand the fungal tree of life.</title>
        <authorList>
            <person name="Ahrendt S.R."/>
            <person name="Quandt C.A."/>
            <person name="Ciobanu D."/>
            <person name="Clum A."/>
            <person name="Salamov A."/>
            <person name="Andreopoulos B."/>
            <person name="Cheng J.F."/>
            <person name="Woyke T."/>
            <person name="Pelin A."/>
            <person name="Henrissat B."/>
            <person name="Reynolds N.K."/>
            <person name="Benny G.L."/>
            <person name="Smith M.E."/>
            <person name="James T.Y."/>
            <person name="Grigoriev I.V."/>
        </authorList>
    </citation>
    <scope>NUCLEOTIDE SEQUENCE [LARGE SCALE GENOMIC DNA]</scope>
    <source>
        <strain evidence="4">RSA 1356</strain>
    </source>
</reference>
<keyword evidence="2" id="KW-1133">Transmembrane helix</keyword>
<evidence type="ECO:0000313" key="4">
    <source>
        <dbReference type="Proteomes" id="UP000271241"/>
    </source>
</evidence>
<gene>
    <name evidence="3" type="ORF">THASP1DRAFT_26443</name>
</gene>
<keyword evidence="2" id="KW-0812">Transmembrane</keyword>
<dbReference type="Proteomes" id="UP000271241">
    <property type="component" value="Unassembled WGS sequence"/>
</dbReference>
<evidence type="ECO:0000256" key="1">
    <source>
        <dbReference type="SAM" id="MobiDB-lite"/>
    </source>
</evidence>
<evidence type="ECO:0000256" key="2">
    <source>
        <dbReference type="SAM" id="Phobius"/>
    </source>
</evidence>
<organism evidence="3 4">
    <name type="scientific">Thamnocephalis sphaerospora</name>
    <dbReference type="NCBI Taxonomy" id="78915"/>
    <lineage>
        <taxon>Eukaryota</taxon>
        <taxon>Fungi</taxon>
        <taxon>Fungi incertae sedis</taxon>
        <taxon>Zoopagomycota</taxon>
        <taxon>Zoopagomycotina</taxon>
        <taxon>Zoopagomycetes</taxon>
        <taxon>Zoopagales</taxon>
        <taxon>Sigmoideomycetaceae</taxon>
        <taxon>Thamnocephalis</taxon>
    </lineage>
</organism>